<dbReference type="InParanoid" id="A0A1H9IC97"/>
<dbReference type="EMBL" id="FOFB01000014">
    <property type="protein sequence ID" value="SEQ72174.1"/>
    <property type="molecule type" value="Genomic_DNA"/>
</dbReference>
<keyword evidence="3" id="KW-1185">Reference proteome</keyword>
<dbReference type="OrthoDB" id="794757at2"/>
<name>A0A1H9IC97_9BACT</name>
<gene>
    <name evidence="2" type="ORF">SAMN05444359_114137</name>
</gene>
<dbReference type="Proteomes" id="UP000199021">
    <property type="component" value="Unassembled WGS sequence"/>
</dbReference>
<evidence type="ECO:0000313" key="3">
    <source>
        <dbReference type="Proteomes" id="UP000199021"/>
    </source>
</evidence>
<organism evidence="2 3">
    <name type="scientific">Neolewinella agarilytica</name>
    <dbReference type="NCBI Taxonomy" id="478744"/>
    <lineage>
        <taxon>Bacteria</taxon>
        <taxon>Pseudomonadati</taxon>
        <taxon>Bacteroidota</taxon>
        <taxon>Saprospiria</taxon>
        <taxon>Saprospirales</taxon>
        <taxon>Lewinellaceae</taxon>
        <taxon>Neolewinella</taxon>
    </lineage>
</organism>
<dbReference type="RefSeq" id="WP_090169502.1">
    <property type="nucleotide sequence ID" value="NZ_FOFB01000014.1"/>
</dbReference>
<sequence>MRKCWILLFLLPLFFACTPDSAEVSSDKAAFFDLRSYVNEEVDRLTSRKTKVTKTITLNGKTETKELDDLNFANDLRVFREADINKPAWLEKYETKRKALSGSHQITTYEALDSNLVTRQLLVEEDLGEVTRITIQRKTGTVLSNGNHWLEYVPATGYSMTTRQKNRFGEDVDARIVVDWRF</sequence>
<evidence type="ECO:0008006" key="4">
    <source>
        <dbReference type="Google" id="ProtNLM"/>
    </source>
</evidence>
<evidence type="ECO:0000256" key="1">
    <source>
        <dbReference type="SAM" id="SignalP"/>
    </source>
</evidence>
<accession>A0A1H9IC97</accession>
<proteinExistence type="predicted"/>
<keyword evidence="1" id="KW-0732">Signal</keyword>
<feature type="signal peptide" evidence="1">
    <location>
        <begin position="1"/>
        <end position="22"/>
    </location>
</feature>
<dbReference type="PROSITE" id="PS51257">
    <property type="entry name" value="PROKAR_LIPOPROTEIN"/>
    <property type="match status" value="1"/>
</dbReference>
<evidence type="ECO:0000313" key="2">
    <source>
        <dbReference type="EMBL" id="SEQ72174.1"/>
    </source>
</evidence>
<dbReference type="AlphaFoldDB" id="A0A1H9IC97"/>
<reference evidence="3" key="1">
    <citation type="submission" date="2016-10" db="EMBL/GenBank/DDBJ databases">
        <authorList>
            <person name="Varghese N."/>
            <person name="Submissions S."/>
        </authorList>
    </citation>
    <scope>NUCLEOTIDE SEQUENCE [LARGE SCALE GENOMIC DNA]</scope>
    <source>
        <strain evidence="3">DSM 24740</strain>
    </source>
</reference>
<feature type="chain" id="PRO_5011795156" description="Lipoprotein" evidence="1">
    <location>
        <begin position="23"/>
        <end position="182"/>
    </location>
</feature>
<protein>
    <recommendedName>
        <fullName evidence="4">Lipoprotein</fullName>
    </recommendedName>
</protein>